<organism evidence="2 3">
    <name type="scientific">Oikopleura dioica</name>
    <name type="common">Tunicate</name>
    <dbReference type="NCBI Taxonomy" id="34765"/>
    <lineage>
        <taxon>Eukaryota</taxon>
        <taxon>Metazoa</taxon>
        <taxon>Chordata</taxon>
        <taxon>Tunicata</taxon>
        <taxon>Appendicularia</taxon>
        <taxon>Copelata</taxon>
        <taxon>Oikopleuridae</taxon>
        <taxon>Oikopleura</taxon>
    </lineage>
</organism>
<evidence type="ECO:0000313" key="2">
    <source>
        <dbReference type="EMBL" id="CAG5096974.1"/>
    </source>
</evidence>
<gene>
    <name evidence="2" type="ORF">OKIOD_LOCUS6430</name>
</gene>
<sequence length="148" mass="17572">MEQNVLDWMHREANRAADKNADCEKKIKELEGRLDGLLDSCKVLLNARKTVLQQFSKCDRNVQQLNREFFQQSQANRALLKEIEERAKSIEMYEQKRLQCDKKIEEEEKYMKIREEAQMRLWEMGVQSIAEEESENVAPAQSKHFRPP</sequence>
<accession>A0ABN7SB23</accession>
<evidence type="ECO:0000313" key="3">
    <source>
        <dbReference type="Proteomes" id="UP001158576"/>
    </source>
</evidence>
<proteinExistence type="predicted"/>
<evidence type="ECO:0000256" key="1">
    <source>
        <dbReference type="SAM" id="Coils"/>
    </source>
</evidence>
<keyword evidence="3" id="KW-1185">Reference proteome</keyword>
<reference evidence="2 3" key="1">
    <citation type="submission" date="2021-04" db="EMBL/GenBank/DDBJ databases">
        <authorList>
            <person name="Bliznina A."/>
        </authorList>
    </citation>
    <scope>NUCLEOTIDE SEQUENCE [LARGE SCALE GENOMIC DNA]</scope>
</reference>
<name>A0ABN7SB23_OIKDI</name>
<dbReference type="EMBL" id="OU015569">
    <property type="protein sequence ID" value="CAG5096974.1"/>
    <property type="molecule type" value="Genomic_DNA"/>
</dbReference>
<keyword evidence="1" id="KW-0175">Coiled coil</keyword>
<dbReference type="Proteomes" id="UP001158576">
    <property type="component" value="Chromosome XSR"/>
</dbReference>
<protein>
    <submittedName>
        <fullName evidence="2">Oidioi.mRNA.OKI2018_I69.XSR.g14872.t1.cds</fullName>
    </submittedName>
</protein>
<feature type="coiled-coil region" evidence="1">
    <location>
        <begin position="13"/>
        <end position="40"/>
    </location>
</feature>